<proteinExistence type="predicted"/>
<feature type="signal peptide" evidence="2">
    <location>
        <begin position="1"/>
        <end position="27"/>
    </location>
</feature>
<sequence length="448" mass="48158">MNFKKGLVAIPLSTSLLLGGVATTAFADDHAKPTVTTPASELRTSLDHLLGEHAYLAVETMRKGAEGSKDFEQSAGALMANADDLSAAIASVYGEDAGKQFDEMWKGHIGFFVDYVKATGANDEEAKKKALDNLANYRAEFSNFLETATEERLEAGALADGLQMHVNQLIGAFDAYVAGNYDKAYEYEREAINHMYGVSKGLSSAIVQQFPDKFENSKAVTPANDLRSNMNHLLTEHAGLAMMAMQNGIDGSEDFEASAKALSNNTEDLTAAISSVYGEEAGAQFKEMWSGHIGNFVEYVKATGADDAEKKKAALDALANYRADFSNFLETATDGRLKADALSEGLQMHVNQLTGTFDSYVEEDYDAAYTQLREAYAHMLNPAKGLSSAFVDQFPDKFAGEMPSDMPKTGMGGTADQGISIESILLAGFAASIAIAMLAVRRFSGQKS</sequence>
<name>A0ABS9H3B7_9BACL</name>
<evidence type="ECO:0000313" key="3">
    <source>
        <dbReference type="EMBL" id="MCF6138601.1"/>
    </source>
</evidence>
<protein>
    <submittedName>
        <fullName evidence="3">Copper amine oxidase</fullName>
    </submittedName>
</protein>
<keyword evidence="1" id="KW-0812">Transmembrane</keyword>
<evidence type="ECO:0000313" key="4">
    <source>
        <dbReference type="Proteomes" id="UP001649381"/>
    </source>
</evidence>
<dbReference type="Proteomes" id="UP001649381">
    <property type="component" value="Unassembled WGS sequence"/>
</dbReference>
<dbReference type="EMBL" id="JAKIJS010000001">
    <property type="protein sequence ID" value="MCF6138601.1"/>
    <property type="molecule type" value="Genomic_DNA"/>
</dbReference>
<evidence type="ECO:0000256" key="2">
    <source>
        <dbReference type="SAM" id="SignalP"/>
    </source>
</evidence>
<keyword evidence="2" id="KW-0732">Signal</keyword>
<keyword evidence="1" id="KW-0472">Membrane</keyword>
<keyword evidence="4" id="KW-1185">Reference proteome</keyword>
<feature type="transmembrane region" description="Helical" evidence="1">
    <location>
        <begin position="423"/>
        <end position="440"/>
    </location>
</feature>
<evidence type="ECO:0000256" key="1">
    <source>
        <dbReference type="SAM" id="Phobius"/>
    </source>
</evidence>
<dbReference type="RefSeq" id="WP_236335800.1">
    <property type="nucleotide sequence ID" value="NZ_JAKIJS010000001.1"/>
</dbReference>
<gene>
    <name evidence="3" type="ORF">L2716_12760</name>
</gene>
<accession>A0ABS9H3B7</accession>
<comment type="caution">
    <text evidence="3">The sequence shown here is derived from an EMBL/GenBank/DDBJ whole genome shotgun (WGS) entry which is preliminary data.</text>
</comment>
<keyword evidence="1" id="KW-1133">Transmembrane helix</keyword>
<feature type="chain" id="PRO_5045601500" evidence="2">
    <location>
        <begin position="28"/>
        <end position="448"/>
    </location>
</feature>
<organism evidence="3 4">
    <name type="scientific">Pseudalkalibacillus berkeleyi</name>
    <dbReference type="NCBI Taxonomy" id="1069813"/>
    <lineage>
        <taxon>Bacteria</taxon>
        <taxon>Bacillati</taxon>
        <taxon>Bacillota</taxon>
        <taxon>Bacilli</taxon>
        <taxon>Bacillales</taxon>
        <taxon>Fictibacillaceae</taxon>
        <taxon>Pseudalkalibacillus</taxon>
    </lineage>
</organism>
<reference evidence="3 4" key="1">
    <citation type="submission" date="2022-01" db="EMBL/GenBank/DDBJ databases">
        <title>Alkalihalobacillus sp. EGI L200015, a novel bacterium isolated from a salt lake sediment.</title>
        <authorList>
            <person name="Gao L."/>
            <person name="Fang B.-Z."/>
            <person name="Li W.-J."/>
        </authorList>
    </citation>
    <scope>NUCLEOTIDE SEQUENCE [LARGE SCALE GENOMIC DNA]</scope>
    <source>
        <strain evidence="3 4">KCTC 12718</strain>
    </source>
</reference>